<sequence length="491" mass="54574">MHHWIGVHLPRLPIESFCPTWHMPASEAGTVVLDKGRVLDMDAGARSLGVVEGMRRGGVLTLAPHAHIRERDTAREQTTMQGVAFALLQFTPNVVMADENVVLADVTASVRLFGGLRSLRQRIRRAIADFGVTCVTSIAATAEAAWLLARTGGGVALSERSQRRALARVPVSALPAARRYAEWFDGLGCTTMADVMRLPRAGLKKRCGTALLDALDRATGAAPEVHEWLAMPPAFDARVELPDRIEHVEAALFAARRLTLQMTGWLAARQLAVARFVLLLEHERGRDAIAPTELEVALGEPTWHEEHLVRLLKERLARVELAAPVIALRLEAKDVREAEAPSESLFPEPGGSPQDHARLMELLVARLGAQNVLRSGPVADYRPEVAAQWVPTSGETPRARHDPPRDLPRPAWLLDAPVQLIMRGHRPFYGTPLRIVSPGERIECGWQDGAVVTRDYFVAEAENHLHYWIYRERVRSRDEREPRWFLHGLFG</sequence>
<organism evidence="4 5">
    <name type="scientific">Paraburkholderia silviterrae</name>
    <dbReference type="NCBI Taxonomy" id="2528715"/>
    <lineage>
        <taxon>Bacteria</taxon>
        <taxon>Pseudomonadati</taxon>
        <taxon>Pseudomonadota</taxon>
        <taxon>Betaproteobacteria</taxon>
        <taxon>Burkholderiales</taxon>
        <taxon>Burkholderiaceae</taxon>
        <taxon>Paraburkholderia</taxon>
    </lineage>
</organism>
<dbReference type="OrthoDB" id="625722at2"/>
<dbReference type="InterPro" id="IPR001126">
    <property type="entry name" value="UmuC"/>
</dbReference>
<comment type="similarity">
    <text evidence="1">Belongs to the DNA polymerase type-Y family.</text>
</comment>
<proteinExistence type="inferred from homology"/>
<accession>A0A4R5M6F5</accession>
<dbReference type="Gene3D" id="3.30.70.270">
    <property type="match status" value="1"/>
</dbReference>
<dbReference type="GO" id="GO:0006281">
    <property type="term" value="P:DNA repair"/>
    <property type="evidence" value="ECO:0007669"/>
    <property type="project" value="InterPro"/>
</dbReference>
<evidence type="ECO:0000259" key="3">
    <source>
        <dbReference type="Pfam" id="PF00817"/>
    </source>
</evidence>
<dbReference type="Gene3D" id="3.40.1170.60">
    <property type="match status" value="1"/>
</dbReference>
<keyword evidence="5" id="KW-1185">Reference proteome</keyword>
<dbReference type="RefSeq" id="WP_133197096.1">
    <property type="nucleotide sequence ID" value="NZ_JBHUCW010000022.1"/>
</dbReference>
<gene>
    <name evidence="4" type="ORF">EYW47_22745</name>
</gene>
<keyword evidence="2" id="KW-0227">DNA damage</keyword>
<evidence type="ECO:0000256" key="1">
    <source>
        <dbReference type="ARBA" id="ARBA00010945"/>
    </source>
</evidence>
<dbReference type="PANTHER" id="PTHR35369">
    <property type="entry name" value="BLR3025 PROTEIN-RELATED"/>
    <property type="match status" value="1"/>
</dbReference>
<feature type="domain" description="UmuC" evidence="3">
    <location>
        <begin position="31"/>
        <end position="149"/>
    </location>
</feature>
<dbReference type="InterPro" id="IPR050356">
    <property type="entry name" value="SulA_CellDiv_inhibitor"/>
</dbReference>
<protein>
    <submittedName>
        <fullName evidence="4">DNA polymerase Y family protein</fullName>
    </submittedName>
</protein>
<evidence type="ECO:0000313" key="5">
    <source>
        <dbReference type="Proteomes" id="UP000295722"/>
    </source>
</evidence>
<dbReference type="PANTHER" id="PTHR35369:SF2">
    <property type="entry name" value="BLR3025 PROTEIN"/>
    <property type="match status" value="1"/>
</dbReference>
<dbReference type="EMBL" id="SMRP01000012">
    <property type="protein sequence ID" value="TDG21187.1"/>
    <property type="molecule type" value="Genomic_DNA"/>
</dbReference>
<name>A0A4R5M6F5_9BURK</name>
<dbReference type="Proteomes" id="UP000295722">
    <property type="component" value="Unassembled WGS sequence"/>
</dbReference>
<dbReference type="AlphaFoldDB" id="A0A4R5M6F5"/>
<reference evidence="4 5" key="1">
    <citation type="submission" date="2019-03" db="EMBL/GenBank/DDBJ databases">
        <title>Paraburkholderia sp. 4M-K11, isolated from subtropical forest soil.</title>
        <authorList>
            <person name="Gao Z.-H."/>
            <person name="Qiu L.-H."/>
        </authorList>
    </citation>
    <scope>NUCLEOTIDE SEQUENCE [LARGE SCALE GENOMIC DNA]</scope>
    <source>
        <strain evidence="4 5">4M-K11</strain>
    </source>
</reference>
<evidence type="ECO:0000313" key="4">
    <source>
        <dbReference type="EMBL" id="TDG21187.1"/>
    </source>
</evidence>
<dbReference type="InterPro" id="IPR043128">
    <property type="entry name" value="Rev_trsase/Diguanyl_cyclase"/>
</dbReference>
<comment type="caution">
    <text evidence="4">The sequence shown here is derived from an EMBL/GenBank/DDBJ whole genome shotgun (WGS) entry which is preliminary data.</text>
</comment>
<dbReference type="InterPro" id="IPR043502">
    <property type="entry name" value="DNA/RNA_pol_sf"/>
</dbReference>
<evidence type="ECO:0000256" key="2">
    <source>
        <dbReference type="ARBA" id="ARBA00022763"/>
    </source>
</evidence>
<dbReference type="Pfam" id="PF00817">
    <property type="entry name" value="IMS"/>
    <property type="match status" value="1"/>
</dbReference>
<dbReference type="SUPFAM" id="SSF56672">
    <property type="entry name" value="DNA/RNA polymerases"/>
    <property type="match status" value="1"/>
</dbReference>
<dbReference type="CDD" id="cd03468">
    <property type="entry name" value="PolY_like"/>
    <property type="match status" value="1"/>
</dbReference>